<name>A0A2S6HDE6_9FIRM</name>
<keyword evidence="2" id="KW-1185">Reference proteome</keyword>
<organism evidence="1 2">
    <name type="scientific">Lacrimispora xylanisolvens</name>
    <dbReference type="NCBI Taxonomy" id="384636"/>
    <lineage>
        <taxon>Bacteria</taxon>
        <taxon>Bacillati</taxon>
        <taxon>Bacillota</taxon>
        <taxon>Clostridia</taxon>
        <taxon>Lachnospirales</taxon>
        <taxon>Lachnospiraceae</taxon>
        <taxon>Lacrimispora</taxon>
    </lineage>
</organism>
<evidence type="ECO:0000313" key="2">
    <source>
        <dbReference type="Proteomes" id="UP000237749"/>
    </source>
</evidence>
<sequence length="77" mass="8899">MSGTLHKHIRESVLKTALFHQLKNGQKAPERTARNLRELLQKFSPASSELFTYEELLMMIKNCSRDDCLNLIIQKLA</sequence>
<gene>
    <name evidence="1" type="ORF">BXY41_12021</name>
</gene>
<proteinExistence type="predicted"/>
<dbReference type="EMBL" id="PTJA01000020">
    <property type="protein sequence ID" value="PPK75488.1"/>
    <property type="molecule type" value="Genomic_DNA"/>
</dbReference>
<dbReference type="RefSeq" id="WP_104439678.1">
    <property type="nucleotide sequence ID" value="NZ_PTJA01000020.1"/>
</dbReference>
<comment type="caution">
    <text evidence="1">The sequence shown here is derived from an EMBL/GenBank/DDBJ whole genome shotgun (WGS) entry which is preliminary data.</text>
</comment>
<reference evidence="1 2" key="1">
    <citation type="submission" date="2018-02" db="EMBL/GenBank/DDBJ databases">
        <title>Genomic Encyclopedia of Archaeal and Bacterial Type Strains, Phase II (KMG-II): from individual species to whole genera.</title>
        <authorList>
            <person name="Goeker M."/>
        </authorList>
    </citation>
    <scope>NUCLEOTIDE SEQUENCE [LARGE SCALE GENOMIC DNA]</scope>
    <source>
        <strain evidence="1 2">DSM 3808</strain>
    </source>
</reference>
<accession>A0A2S6HDE6</accession>
<dbReference type="Proteomes" id="UP000237749">
    <property type="component" value="Unassembled WGS sequence"/>
</dbReference>
<dbReference type="AlphaFoldDB" id="A0A2S6HDE6"/>
<protein>
    <submittedName>
        <fullName evidence="1">Uncharacterized protein</fullName>
    </submittedName>
</protein>
<evidence type="ECO:0000313" key="1">
    <source>
        <dbReference type="EMBL" id="PPK75488.1"/>
    </source>
</evidence>